<dbReference type="AlphaFoldDB" id="A0A518D0U9"/>
<organism evidence="2 3">
    <name type="scientific">Rohdeia mirabilis</name>
    <dbReference type="NCBI Taxonomy" id="2528008"/>
    <lineage>
        <taxon>Bacteria</taxon>
        <taxon>Pseudomonadati</taxon>
        <taxon>Planctomycetota</taxon>
        <taxon>Planctomycetia</taxon>
        <taxon>Planctomycetia incertae sedis</taxon>
        <taxon>Rohdeia</taxon>
    </lineage>
</organism>
<dbReference type="Gene3D" id="2.160.20.80">
    <property type="entry name" value="E3 ubiquitin-protein ligase SopA"/>
    <property type="match status" value="1"/>
</dbReference>
<dbReference type="Gene3D" id="3.40.50.300">
    <property type="entry name" value="P-loop containing nucleotide triphosphate hydrolases"/>
    <property type="match status" value="1"/>
</dbReference>
<keyword evidence="3" id="KW-1185">Reference proteome</keyword>
<dbReference type="InterPro" id="IPR027417">
    <property type="entry name" value="P-loop_NTPase"/>
</dbReference>
<evidence type="ECO:0000256" key="1">
    <source>
        <dbReference type="SAM" id="MobiDB-lite"/>
    </source>
</evidence>
<dbReference type="SUPFAM" id="SSF52540">
    <property type="entry name" value="P-loop containing nucleoside triphosphate hydrolases"/>
    <property type="match status" value="1"/>
</dbReference>
<proteinExistence type="predicted"/>
<gene>
    <name evidence="2" type="ORF">Pla163_22370</name>
</gene>
<evidence type="ECO:0000313" key="2">
    <source>
        <dbReference type="EMBL" id="QDU85112.1"/>
    </source>
</evidence>
<dbReference type="SUPFAM" id="SSF141571">
    <property type="entry name" value="Pentapeptide repeat-like"/>
    <property type="match status" value="1"/>
</dbReference>
<dbReference type="EMBL" id="CP036290">
    <property type="protein sequence ID" value="QDU85112.1"/>
    <property type="molecule type" value="Genomic_DNA"/>
</dbReference>
<feature type="region of interest" description="Disordered" evidence="1">
    <location>
        <begin position="309"/>
        <end position="331"/>
    </location>
</feature>
<evidence type="ECO:0000313" key="3">
    <source>
        <dbReference type="Proteomes" id="UP000319342"/>
    </source>
</evidence>
<dbReference type="Proteomes" id="UP000319342">
    <property type="component" value="Chromosome"/>
</dbReference>
<sequence length="420" mass="43120">MGRTDATGGRIGAGEAIEGRAVDRTGLEALARRVRAIETGSRAAGARAVGVRGAGVRGAGVRGAGEADAAERGVPSGWASLGRFERGVLHEFCGVGGGTDGRDWTPPLALLVHLAAAALDGGDDGGDEDGARGWSALWIGSRLWPYPAVLTGHGFAIERDGCWIWTDGDTDRCVASGDAPGGTSHDGRARALLLERSLFVDPGPRALAWAADRALRCPSAAVVVVDGRGLDLGATRRLQLAAEASGTLALVARPASDARRSSVAANRFSVERVAPEGADSFDGRPAWRLVTLKRRTTHWALSDMLRGDRTDRTVGSSSPPSPVADGASDGALRDGATFADTALGDTALGDTTLDDTTLDDTAFDDAAFDDAVLGDAVLDDAVLDDAVLDDATASDAAVDDAGLDGTNGRAHSTTHRGTRP</sequence>
<reference evidence="2 3" key="1">
    <citation type="submission" date="2019-02" db="EMBL/GenBank/DDBJ databases">
        <title>Deep-cultivation of Planctomycetes and their phenomic and genomic characterization uncovers novel biology.</title>
        <authorList>
            <person name="Wiegand S."/>
            <person name="Jogler M."/>
            <person name="Boedeker C."/>
            <person name="Pinto D."/>
            <person name="Vollmers J."/>
            <person name="Rivas-Marin E."/>
            <person name="Kohn T."/>
            <person name="Peeters S.H."/>
            <person name="Heuer A."/>
            <person name="Rast P."/>
            <person name="Oberbeckmann S."/>
            <person name="Bunk B."/>
            <person name="Jeske O."/>
            <person name="Meyerdierks A."/>
            <person name="Storesund J.E."/>
            <person name="Kallscheuer N."/>
            <person name="Luecker S."/>
            <person name="Lage O.M."/>
            <person name="Pohl T."/>
            <person name="Merkel B.J."/>
            <person name="Hornburger P."/>
            <person name="Mueller R.-W."/>
            <person name="Bruemmer F."/>
            <person name="Labrenz M."/>
            <person name="Spormann A.M."/>
            <person name="Op den Camp H."/>
            <person name="Overmann J."/>
            <person name="Amann R."/>
            <person name="Jetten M.S.M."/>
            <person name="Mascher T."/>
            <person name="Medema M.H."/>
            <person name="Devos D.P."/>
            <person name="Kaster A.-K."/>
            <person name="Ovreas L."/>
            <person name="Rohde M."/>
            <person name="Galperin M.Y."/>
            <person name="Jogler C."/>
        </authorList>
    </citation>
    <scope>NUCLEOTIDE SEQUENCE [LARGE SCALE GENOMIC DNA]</scope>
    <source>
        <strain evidence="2 3">Pla163</strain>
    </source>
</reference>
<accession>A0A518D0U9</accession>
<name>A0A518D0U9_9BACT</name>
<protein>
    <submittedName>
        <fullName evidence="2">Uncharacterized protein</fullName>
    </submittedName>
</protein>
<feature type="region of interest" description="Disordered" evidence="1">
    <location>
        <begin position="395"/>
        <end position="420"/>
    </location>
</feature>